<dbReference type="AlphaFoldDB" id="A0A512B5I1"/>
<dbReference type="InterPro" id="IPR050640">
    <property type="entry name" value="Bact_2-comp_sensor_kinase"/>
</dbReference>
<name>A0A512B5I1_9BACT</name>
<feature type="transmembrane region" description="Helical" evidence="1">
    <location>
        <begin position="120"/>
        <end position="138"/>
    </location>
</feature>
<accession>A0A512B5I1</accession>
<evidence type="ECO:0000313" key="3">
    <source>
        <dbReference type="EMBL" id="GEO07210.1"/>
    </source>
</evidence>
<keyword evidence="1" id="KW-0812">Transmembrane</keyword>
<keyword evidence="4" id="KW-1185">Reference proteome</keyword>
<protein>
    <recommendedName>
        <fullName evidence="2">Signal transduction histidine kinase internal region domain-containing protein</fullName>
    </recommendedName>
</protein>
<dbReference type="Pfam" id="PF06580">
    <property type="entry name" value="His_kinase"/>
    <property type="match status" value="1"/>
</dbReference>
<evidence type="ECO:0000259" key="2">
    <source>
        <dbReference type="Pfam" id="PF06580"/>
    </source>
</evidence>
<evidence type="ECO:0000313" key="4">
    <source>
        <dbReference type="Proteomes" id="UP000321532"/>
    </source>
</evidence>
<proteinExistence type="predicted"/>
<gene>
    <name evidence="3" type="ORF">AAE02nite_48740</name>
</gene>
<feature type="domain" description="Signal transduction histidine kinase internal region" evidence="2">
    <location>
        <begin position="159"/>
        <end position="235"/>
    </location>
</feature>
<dbReference type="GO" id="GO:0016020">
    <property type="term" value="C:membrane"/>
    <property type="evidence" value="ECO:0007669"/>
    <property type="project" value="InterPro"/>
</dbReference>
<reference evidence="3 4" key="1">
    <citation type="submission" date="2019-07" db="EMBL/GenBank/DDBJ databases">
        <title>Whole genome shotgun sequence of Adhaeribacter aerolatus NBRC 106133.</title>
        <authorList>
            <person name="Hosoyama A."/>
            <person name="Uohara A."/>
            <person name="Ohji S."/>
            <person name="Ichikawa N."/>
        </authorList>
    </citation>
    <scope>NUCLEOTIDE SEQUENCE [LARGE SCALE GENOMIC DNA]</scope>
    <source>
        <strain evidence="3 4">NBRC 106133</strain>
    </source>
</reference>
<dbReference type="GO" id="GO:0000155">
    <property type="term" value="F:phosphorelay sensor kinase activity"/>
    <property type="evidence" value="ECO:0007669"/>
    <property type="project" value="InterPro"/>
</dbReference>
<dbReference type="EMBL" id="BJYS01000054">
    <property type="protein sequence ID" value="GEO07210.1"/>
    <property type="molecule type" value="Genomic_DNA"/>
</dbReference>
<keyword evidence="1" id="KW-1133">Transmembrane helix</keyword>
<organism evidence="3 4">
    <name type="scientific">Adhaeribacter aerolatus</name>
    <dbReference type="NCBI Taxonomy" id="670289"/>
    <lineage>
        <taxon>Bacteria</taxon>
        <taxon>Pseudomonadati</taxon>
        <taxon>Bacteroidota</taxon>
        <taxon>Cytophagia</taxon>
        <taxon>Cytophagales</taxon>
        <taxon>Hymenobacteraceae</taxon>
        <taxon>Adhaeribacter</taxon>
    </lineage>
</organism>
<feature type="transmembrane region" description="Helical" evidence="1">
    <location>
        <begin position="79"/>
        <end position="100"/>
    </location>
</feature>
<evidence type="ECO:0000256" key="1">
    <source>
        <dbReference type="SAM" id="Phobius"/>
    </source>
</evidence>
<feature type="transmembrane region" description="Helical" evidence="1">
    <location>
        <begin position="37"/>
        <end position="58"/>
    </location>
</feature>
<dbReference type="OrthoDB" id="927174at2"/>
<comment type="caution">
    <text evidence="3">The sequence shown here is derived from an EMBL/GenBank/DDBJ whole genome shotgun (WGS) entry which is preliminary data.</text>
</comment>
<dbReference type="InterPro" id="IPR010559">
    <property type="entry name" value="Sig_transdc_His_kin_internal"/>
</dbReference>
<dbReference type="Proteomes" id="UP000321532">
    <property type="component" value="Unassembled WGS sequence"/>
</dbReference>
<dbReference type="PANTHER" id="PTHR34220:SF7">
    <property type="entry name" value="SENSOR HISTIDINE KINASE YPDA"/>
    <property type="match status" value="1"/>
</dbReference>
<feature type="transmembrane region" description="Helical" evidence="1">
    <location>
        <begin position="12"/>
        <end position="31"/>
    </location>
</feature>
<keyword evidence="1" id="KW-0472">Membrane</keyword>
<dbReference type="PANTHER" id="PTHR34220">
    <property type="entry name" value="SENSOR HISTIDINE KINASE YPDA"/>
    <property type="match status" value="1"/>
</dbReference>
<sequence length="338" mass="39400">MATLRISKNFIYTNGLMLILALIGFFVRYLRFPEVSLQVHLAVFVVSLVMITSIWYFFKWLDGFLNKVYPYERSIPVRISMQIIIGMVYILLVRAFIFWWGAPKLPIHLDELFRMSTYAVFFLLSIVLNLGFFANYFLHQWKTSIQHAERLEREKTQVQFDNLKNQLNPHFLFNALTSLNSLIFEDQQLASDFLQHLSKVYRYVLQHKEKGLVSLQAELDFIQSYVFLLETRFAQGVQIKFDIPDCARQKEIVPVTLQIVIENAIKHNIINSARPLNIIISADHNYLAVQNNLQPKKLIENSNKQGLENLTSLYKFISPSPIMVSSDQNSFTIQIPLV</sequence>
<dbReference type="RefSeq" id="WP_146904908.1">
    <property type="nucleotide sequence ID" value="NZ_BJYS01000054.1"/>
</dbReference>